<gene>
    <name evidence="9" type="primary">LOC100198428</name>
</gene>
<dbReference type="InterPro" id="IPR009057">
    <property type="entry name" value="Homeodomain-like_sf"/>
</dbReference>
<reference evidence="9" key="1">
    <citation type="submission" date="2025-08" db="UniProtKB">
        <authorList>
            <consortium name="RefSeq"/>
        </authorList>
    </citation>
    <scope>IDENTIFICATION</scope>
</reference>
<dbReference type="InterPro" id="IPR050649">
    <property type="entry name" value="Paired_Homeobox_TFs"/>
</dbReference>
<dbReference type="PANTHER" id="PTHR24329:SF543">
    <property type="entry name" value="FI01017P-RELATED"/>
    <property type="match status" value="1"/>
</dbReference>
<dbReference type="InterPro" id="IPR001356">
    <property type="entry name" value="HD"/>
</dbReference>
<dbReference type="PROSITE" id="PS50071">
    <property type="entry name" value="HOMEOBOX_2"/>
    <property type="match status" value="1"/>
</dbReference>
<evidence type="ECO:0000259" key="7">
    <source>
        <dbReference type="PROSITE" id="PS50071"/>
    </source>
</evidence>
<dbReference type="SMART" id="SM00389">
    <property type="entry name" value="HOX"/>
    <property type="match status" value="1"/>
</dbReference>
<comment type="subcellular location">
    <subcellularLocation>
        <location evidence="1 5 6">Nucleus</location>
    </subcellularLocation>
</comment>
<dbReference type="Proteomes" id="UP001652625">
    <property type="component" value="Chromosome 15"/>
</dbReference>
<dbReference type="RefSeq" id="XP_065675213.1">
    <property type="nucleotide sequence ID" value="XM_065819141.1"/>
</dbReference>
<evidence type="ECO:0000256" key="3">
    <source>
        <dbReference type="ARBA" id="ARBA00023155"/>
    </source>
</evidence>
<keyword evidence="8" id="KW-1185">Reference proteome</keyword>
<name>A0ABM4DKZ9_HYDVU</name>
<dbReference type="PANTHER" id="PTHR24329">
    <property type="entry name" value="HOMEOBOX PROTEIN ARISTALESS"/>
    <property type="match status" value="1"/>
</dbReference>
<dbReference type="GeneID" id="100198428"/>
<evidence type="ECO:0000313" key="8">
    <source>
        <dbReference type="Proteomes" id="UP001652625"/>
    </source>
</evidence>
<sequence length="308" mass="36706">MTMMPVSSCKLEYCPCRLPDSSSLPDRKYGGNSFSYKFGMETLHLQKVPSYRTVSYRNFNELNSKFINQYASLKYNIDDMQERHFLQDKQLRCTNLQDNQLYCTSQQNKQLYCKKLDTLNSYYCTSQNKYRRIRMRTNFSPWQLEELETAFKKSYYPDVYTREVLALKLEIAESRIQVWFQNRRAKWRKAERNLLMNNNIDNLQVESKSKTENLFLKHKTTNATKDELSTVAIMDNSAPNIDENKIIDLRQDKSVQESHEKLTYKNKTEHNDDFCKWQQNVFEKNDDFNRVPPKLIPISKNFGKSKLD</sequence>
<dbReference type="InterPro" id="IPR017970">
    <property type="entry name" value="Homeobox_CS"/>
</dbReference>
<evidence type="ECO:0000256" key="4">
    <source>
        <dbReference type="ARBA" id="ARBA00023242"/>
    </source>
</evidence>
<dbReference type="Pfam" id="PF00046">
    <property type="entry name" value="Homeodomain"/>
    <property type="match status" value="1"/>
</dbReference>
<dbReference type="CDD" id="cd00086">
    <property type="entry name" value="homeodomain"/>
    <property type="match status" value="1"/>
</dbReference>
<protein>
    <submittedName>
        <fullName evidence="9">Diencephalon/mesencephalon homeobox protein 1-A isoform X2</fullName>
    </submittedName>
</protein>
<evidence type="ECO:0000313" key="9">
    <source>
        <dbReference type="RefSeq" id="XP_065675213.1"/>
    </source>
</evidence>
<evidence type="ECO:0000256" key="6">
    <source>
        <dbReference type="RuleBase" id="RU000682"/>
    </source>
</evidence>
<keyword evidence="3 5" id="KW-0371">Homeobox</keyword>
<proteinExistence type="predicted"/>
<feature type="DNA-binding region" description="Homeobox" evidence="5">
    <location>
        <begin position="132"/>
        <end position="191"/>
    </location>
</feature>
<accession>A0ABM4DKZ9</accession>
<dbReference type="PROSITE" id="PS00027">
    <property type="entry name" value="HOMEOBOX_1"/>
    <property type="match status" value="1"/>
</dbReference>
<dbReference type="SUPFAM" id="SSF46689">
    <property type="entry name" value="Homeodomain-like"/>
    <property type="match status" value="1"/>
</dbReference>
<evidence type="ECO:0000256" key="2">
    <source>
        <dbReference type="ARBA" id="ARBA00023125"/>
    </source>
</evidence>
<evidence type="ECO:0000256" key="1">
    <source>
        <dbReference type="ARBA" id="ARBA00004123"/>
    </source>
</evidence>
<organism evidence="8 9">
    <name type="scientific">Hydra vulgaris</name>
    <name type="common">Hydra</name>
    <name type="synonym">Hydra attenuata</name>
    <dbReference type="NCBI Taxonomy" id="6087"/>
    <lineage>
        <taxon>Eukaryota</taxon>
        <taxon>Metazoa</taxon>
        <taxon>Cnidaria</taxon>
        <taxon>Hydrozoa</taxon>
        <taxon>Hydroidolina</taxon>
        <taxon>Anthoathecata</taxon>
        <taxon>Aplanulata</taxon>
        <taxon>Hydridae</taxon>
        <taxon>Hydra</taxon>
    </lineage>
</organism>
<keyword evidence="4 5" id="KW-0539">Nucleus</keyword>
<keyword evidence="2 5" id="KW-0238">DNA-binding</keyword>
<feature type="domain" description="Homeobox" evidence="7">
    <location>
        <begin position="130"/>
        <end position="190"/>
    </location>
</feature>
<evidence type="ECO:0000256" key="5">
    <source>
        <dbReference type="PROSITE-ProRule" id="PRU00108"/>
    </source>
</evidence>
<dbReference type="GO" id="GO:0003677">
    <property type="term" value="F:DNA binding"/>
    <property type="evidence" value="ECO:0007669"/>
    <property type="project" value="UniProtKB-KW"/>
</dbReference>
<dbReference type="Gene3D" id="1.10.10.60">
    <property type="entry name" value="Homeodomain-like"/>
    <property type="match status" value="1"/>
</dbReference>